<reference evidence="1" key="1">
    <citation type="submission" date="2022-11" db="EMBL/GenBank/DDBJ databases">
        <title>Centuries of genome instability and evolution in soft-shell clam transmissible cancer (bioRxiv).</title>
        <authorList>
            <person name="Hart S.F.M."/>
            <person name="Yonemitsu M.A."/>
            <person name="Giersch R.M."/>
            <person name="Beal B.F."/>
            <person name="Arriagada G."/>
            <person name="Davis B.W."/>
            <person name="Ostrander E.A."/>
            <person name="Goff S.P."/>
            <person name="Metzger M.J."/>
        </authorList>
    </citation>
    <scope>NUCLEOTIDE SEQUENCE</scope>
    <source>
        <strain evidence="1">MELC-2E11</strain>
        <tissue evidence="1">Siphon/mantle</tissue>
    </source>
</reference>
<protein>
    <recommendedName>
        <fullName evidence="3">Transmembrane protein</fullName>
    </recommendedName>
</protein>
<organism evidence="1 2">
    <name type="scientific">Mya arenaria</name>
    <name type="common">Soft-shell clam</name>
    <dbReference type="NCBI Taxonomy" id="6604"/>
    <lineage>
        <taxon>Eukaryota</taxon>
        <taxon>Metazoa</taxon>
        <taxon>Spiralia</taxon>
        <taxon>Lophotrochozoa</taxon>
        <taxon>Mollusca</taxon>
        <taxon>Bivalvia</taxon>
        <taxon>Autobranchia</taxon>
        <taxon>Heteroconchia</taxon>
        <taxon>Euheterodonta</taxon>
        <taxon>Imparidentia</taxon>
        <taxon>Neoheterodontei</taxon>
        <taxon>Myida</taxon>
        <taxon>Myoidea</taxon>
        <taxon>Myidae</taxon>
        <taxon>Mya</taxon>
    </lineage>
</organism>
<dbReference type="Proteomes" id="UP001164746">
    <property type="component" value="Chromosome 3"/>
</dbReference>
<evidence type="ECO:0008006" key="3">
    <source>
        <dbReference type="Google" id="ProtNLM"/>
    </source>
</evidence>
<keyword evidence="2" id="KW-1185">Reference proteome</keyword>
<accession>A0ABY7DMT5</accession>
<dbReference type="EMBL" id="CP111014">
    <property type="protein sequence ID" value="WAQ98463.1"/>
    <property type="molecule type" value="Genomic_DNA"/>
</dbReference>
<evidence type="ECO:0000313" key="2">
    <source>
        <dbReference type="Proteomes" id="UP001164746"/>
    </source>
</evidence>
<proteinExistence type="predicted"/>
<sequence>MNIQRFTRTIKKAFLILMKKQLFLLNVIHYLIYSQYKSKNLNHKHNYAVIIALICEQFYFKRVNEIFLICVNAQLLEILFFSLGKINKLAEFSRHSQNICVLFFLKTLPVKNYNHSPVQQSVRNREVVEQDVNMYMVKLPVIIIHQYSNLLFKNSMRKKTYHKQKIK</sequence>
<gene>
    <name evidence="1" type="ORF">MAR_022836</name>
</gene>
<evidence type="ECO:0000313" key="1">
    <source>
        <dbReference type="EMBL" id="WAQ98463.1"/>
    </source>
</evidence>
<name>A0ABY7DMT5_MYAAR</name>